<dbReference type="InterPro" id="IPR047111">
    <property type="entry name" value="YbaP-like"/>
</dbReference>
<organism evidence="2 3">
    <name type="scientific">Chitinophaga defluvii</name>
    <dbReference type="NCBI Taxonomy" id="3163343"/>
    <lineage>
        <taxon>Bacteria</taxon>
        <taxon>Pseudomonadati</taxon>
        <taxon>Bacteroidota</taxon>
        <taxon>Chitinophagia</taxon>
        <taxon>Chitinophagales</taxon>
        <taxon>Chitinophagaceae</taxon>
        <taxon>Chitinophaga</taxon>
    </lineage>
</organism>
<dbReference type="EMBL" id="JBEXAC010000001">
    <property type="protein sequence ID" value="MET6998190.1"/>
    <property type="molecule type" value="Genomic_DNA"/>
</dbReference>
<keyword evidence="1" id="KW-0732">Signal</keyword>
<evidence type="ECO:0000313" key="2">
    <source>
        <dbReference type="EMBL" id="MET6998190.1"/>
    </source>
</evidence>
<gene>
    <name evidence="2" type="ORF">ABR189_12460</name>
</gene>
<evidence type="ECO:0000313" key="3">
    <source>
        <dbReference type="Proteomes" id="UP001549749"/>
    </source>
</evidence>
<accession>A0ABV2T5A1</accession>
<protein>
    <submittedName>
        <fullName evidence="2">TraB/GumN family protein</fullName>
    </submittedName>
</protein>
<keyword evidence="3" id="KW-1185">Reference proteome</keyword>
<reference evidence="2 3" key="1">
    <citation type="submission" date="2024-06" db="EMBL/GenBank/DDBJ databases">
        <title>Chitinophaga defluvii sp. nov., isolated from municipal sewage.</title>
        <authorList>
            <person name="Zhang L."/>
        </authorList>
    </citation>
    <scope>NUCLEOTIDE SEQUENCE [LARGE SCALE GENOMIC DNA]</scope>
    <source>
        <strain evidence="2 3">H8</strain>
    </source>
</reference>
<feature type="chain" id="PRO_5046436206" evidence="1">
    <location>
        <begin position="22"/>
        <end position="291"/>
    </location>
</feature>
<sequence length="291" mass="32881">MTKSILCLLFFTGVCLLSGQAQPVKKAPVPKTSLLWKISSNGLTQPSYLYGTFHILCKEDLSFSPAALAAFKATKTLYLEIDMDDPQLLFKMGQSMMMPEGYSFKQLFKAADYAILEKYCKDSTGMDISVFDKMKPLAVMSLLIQQSFSCKTASCEAALMQMAKQQQKSIKGLEALEDQIRLFDSIPDTEEAAIIMKMITEKDSRVLNRKMVAAYKQQDINKLYEYMLQAPDWMQFKDALLDRRNSNWIPVITAQAKRKPTFFACGAGHLPGEKGVIRLLQEQGYKVEPIR</sequence>
<name>A0ABV2T5A1_9BACT</name>
<dbReference type="CDD" id="cd14789">
    <property type="entry name" value="Tiki"/>
    <property type="match status" value="1"/>
</dbReference>
<dbReference type="Pfam" id="PF01963">
    <property type="entry name" value="TraB_PrgY_gumN"/>
    <property type="match status" value="1"/>
</dbReference>
<evidence type="ECO:0000256" key="1">
    <source>
        <dbReference type="SAM" id="SignalP"/>
    </source>
</evidence>
<dbReference type="InterPro" id="IPR002816">
    <property type="entry name" value="TraB/PrgY/GumN_fam"/>
</dbReference>
<dbReference type="PANTHER" id="PTHR40590:SF1">
    <property type="entry name" value="CYTOPLASMIC PROTEIN"/>
    <property type="match status" value="1"/>
</dbReference>
<dbReference type="Proteomes" id="UP001549749">
    <property type="component" value="Unassembled WGS sequence"/>
</dbReference>
<dbReference type="RefSeq" id="WP_354660826.1">
    <property type="nucleotide sequence ID" value="NZ_JBEXAC010000001.1"/>
</dbReference>
<dbReference type="PANTHER" id="PTHR40590">
    <property type="entry name" value="CYTOPLASMIC PROTEIN-RELATED"/>
    <property type="match status" value="1"/>
</dbReference>
<feature type="signal peptide" evidence="1">
    <location>
        <begin position="1"/>
        <end position="21"/>
    </location>
</feature>
<comment type="caution">
    <text evidence="2">The sequence shown here is derived from an EMBL/GenBank/DDBJ whole genome shotgun (WGS) entry which is preliminary data.</text>
</comment>
<proteinExistence type="predicted"/>